<comment type="caution">
    <text evidence="1">The sequence shown here is derived from an EMBL/GenBank/DDBJ whole genome shotgun (WGS) entry which is preliminary data.</text>
</comment>
<sequence length="185" mass="20686">MLAGKLPGLSRITIRDTKWTVGSIRMQVFNCLTTFRSVHTLGLVGVTVPSITQLARIISALPGLRKLWCRNVRCSQEYPVSRLAPLPLNSAYLEELEAQWVAPDIEDLLVRISQASRVRVLDLGLRDRDIDVHPRSGRSQDVLDACAASVEVLRLHMDPRNSSVDRQNIDSIVGKSYTFPPRLSD</sequence>
<evidence type="ECO:0000313" key="1">
    <source>
        <dbReference type="EMBL" id="TFY58863.1"/>
    </source>
</evidence>
<dbReference type="EMBL" id="SEKV01000334">
    <property type="protein sequence ID" value="TFY58863.1"/>
    <property type="molecule type" value="Genomic_DNA"/>
</dbReference>
<dbReference type="AlphaFoldDB" id="A0A4Y9YAU8"/>
<name>A0A4Y9YAU8_9APHY</name>
<gene>
    <name evidence="1" type="ORF">EVJ58_g6140</name>
</gene>
<proteinExistence type="predicted"/>
<reference evidence="1 2" key="1">
    <citation type="submission" date="2019-01" db="EMBL/GenBank/DDBJ databases">
        <title>Genome sequencing of the rare red list fungi Fomitopsis rosea.</title>
        <authorList>
            <person name="Buettner E."/>
            <person name="Kellner H."/>
        </authorList>
    </citation>
    <scope>NUCLEOTIDE SEQUENCE [LARGE SCALE GENOMIC DNA]</scope>
    <source>
        <strain evidence="1 2">DSM 105464</strain>
    </source>
</reference>
<organism evidence="1 2">
    <name type="scientific">Rhodofomes roseus</name>
    <dbReference type="NCBI Taxonomy" id="34475"/>
    <lineage>
        <taxon>Eukaryota</taxon>
        <taxon>Fungi</taxon>
        <taxon>Dikarya</taxon>
        <taxon>Basidiomycota</taxon>
        <taxon>Agaricomycotina</taxon>
        <taxon>Agaricomycetes</taxon>
        <taxon>Polyporales</taxon>
        <taxon>Rhodofomes</taxon>
    </lineage>
</organism>
<dbReference type="Proteomes" id="UP000298390">
    <property type="component" value="Unassembled WGS sequence"/>
</dbReference>
<accession>A0A4Y9YAU8</accession>
<protein>
    <submittedName>
        <fullName evidence="1">Uncharacterized protein</fullName>
    </submittedName>
</protein>
<evidence type="ECO:0000313" key="2">
    <source>
        <dbReference type="Proteomes" id="UP000298390"/>
    </source>
</evidence>